<dbReference type="Pfam" id="PF11902">
    <property type="entry name" value="DUF3422"/>
    <property type="match status" value="1"/>
</dbReference>
<reference evidence="3 4" key="1">
    <citation type="journal article" date="2009" name="J. Bacteriol.">
        <title>Genome sequences of three Agrobacterium biovars help elucidate the evolution of multichromosome genomes in bacteria.</title>
        <authorList>
            <person name="Slater S.C."/>
            <person name="Goldman B.S."/>
            <person name="Goodner B."/>
            <person name="Setubal J.C."/>
            <person name="Farrand S.K."/>
            <person name="Nester E.W."/>
            <person name="Burr T.J."/>
            <person name="Banta L."/>
            <person name="Dickerman A.W."/>
            <person name="Paulsen I."/>
            <person name="Otten L."/>
            <person name="Suen G."/>
            <person name="Welch R."/>
            <person name="Almeida N.F."/>
            <person name="Arnold F."/>
            <person name="Burton O.T."/>
            <person name="Du Z."/>
            <person name="Ewing A."/>
            <person name="Godsy E."/>
            <person name="Heisel S."/>
            <person name="Houmiel K.L."/>
            <person name="Jhaveri J."/>
            <person name="Lu J."/>
            <person name="Miller N.M."/>
            <person name="Norton S."/>
            <person name="Chen Q."/>
            <person name="Phoolcharoen W."/>
            <person name="Ohlin V."/>
            <person name="Ondrusek D."/>
            <person name="Pride N."/>
            <person name="Stricklin S.L."/>
            <person name="Sun J."/>
            <person name="Wheeler C."/>
            <person name="Wilson L."/>
            <person name="Zhu H."/>
            <person name="Wood D.W."/>
        </authorList>
    </citation>
    <scope>NUCLEOTIDE SEQUENCE [LARGE SCALE GENOMIC DNA]</scope>
    <source>
        <strain evidence="4">K84 / ATCC BAA-868</strain>
    </source>
</reference>
<keyword evidence="2" id="KW-0812">Transmembrane</keyword>
<name>B9JNJ3_RHIR8</name>
<dbReference type="RefSeq" id="WP_012649455.1">
    <property type="nucleotide sequence ID" value="NC_011983.1"/>
</dbReference>
<dbReference type="eggNOG" id="COG4949">
    <property type="taxonomic scope" value="Bacteria"/>
</dbReference>
<feature type="region of interest" description="Disordered" evidence="1">
    <location>
        <begin position="1"/>
        <end position="21"/>
    </location>
</feature>
<protein>
    <recommendedName>
        <fullName evidence="5">Membrane-anchored protein</fullName>
    </recommendedName>
</protein>
<dbReference type="Proteomes" id="UP000001600">
    <property type="component" value="Chromosome 2"/>
</dbReference>
<evidence type="ECO:0000313" key="4">
    <source>
        <dbReference type="Proteomes" id="UP000001600"/>
    </source>
</evidence>
<keyword evidence="2" id="KW-1133">Transmembrane helix</keyword>
<organism evidence="3 4">
    <name type="scientific">Rhizobium rhizogenes (strain K84 / ATCC BAA-868)</name>
    <name type="common">Agrobacterium radiobacter</name>
    <dbReference type="NCBI Taxonomy" id="311403"/>
    <lineage>
        <taxon>Bacteria</taxon>
        <taxon>Pseudomonadati</taxon>
        <taxon>Pseudomonadota</taxon>
        <taxon>Alphaproteobacteria</taxon>
        <taxon>Hyphomicrobiales</taxon>
        <taxon>Rhizobiaceae</taxon>
        <taxon>Rhizobium/Agrobacterium group</taxon>
        <taxon>Rhizobium</taxon>
    </lineage>
</organism>
<dbReference type="AlphaFoldDB" id="B9JNJ3"/>
<sequence>MVKEQKAASKKPSTASLSFPPAENRAQALGEIHARPFVAVTSPRVILQLAFLMETGQTSHHEAIETMARSQGVSVPDRTSRHCTVQWGQGTLRWERHTEFSTWFWDGPAMAAPWTAIALHPFGGSFHAPGSFISGIRLEIWPEGAQAEAALTSFDGASLCRSRIRDGLAEVATDFRQDGDGLTRMLLIDRGLTDLGRGATVQCLLDIETYRTLAMLALPLAQSLSPEIRAIEEALGAVTQRMKGQVWENADEMLAEITRLASELQANAAQSLYRFGASTAYDFIVSERIATLGEEPIAGETLGSFLERRLAPAMRTCKSVEERQESLSIKLSRTTELLRTWVDVGLARQNTALLTSMDRRVKLQLRLQQTVESLSVAAISYYIVGLINYAAKGLGHDIVEPMLSIALGISVPIIVVSVWFFVRSVRRRHQDS</sequence>
<keyword evidence="2" id="KW-0472">Membrane</keyword>
<gene>
    <name evidence="3" type="ordered locus">Arad_7669</name>
</gene>
<dbReference type="HOGENOM" id="CLU_035873_0_0_5"/>
<evidence type="ECO:0000256" key="1">
    <source>
        <dbReference type="SAM" id="MobiDB-lite"/>
    </source>
</evidence>
<dbReference type="GeneID" id="86851329"/>
<dbReference type="EMBL" id="CP000629">
    <property type="protein sequence ID" value="ACM29124.1"/>
    <property type="molecule type" value="Genomic_DNA"/>
</dbReference>
<proteinExistence type="predicted"/>
<dbReference type="InterPro" id="IPR021830">
    <property type="entry name" value="DUF3422"/>
</dbReference>
<feature type="transmembrane region" description="Helical" evidence="2">
    <location>
        <begin position="370"/>
        <end position="391"/>
    </location>
</feature>
<evidence type="ECO:0008006" key="5">
    <source>
        <dbReference type="Google" id="ProtNLM"/>
    </source>
</evidence>
<evidence type="ECO:0000256" key="2">
    <source>
        <dbReference type="SAM" id="Phobius"/>
    </source>
</evidence>
<evidence type="ECO:0000313" key="3">
    <source>
        <dbReference type="EMBL" id="ACM29124.1"/>
    </source>
</evidence>
<accession>B9JNJ3</accession>
<dbReference type="KEGG" id="ara:Arad_7669"/>
<feature type="transmembrane region" description="Helical" evidence="2">
    <location>
        <begin position="403"/>
        <end position="422"/>
    </location>
</feature>